<dbReference type="EMBL" id="JACHWP010000001">
    <property type="protein sequence ID" value="MBB3022079.1"/>
    <property type="molecule type" value="Genomic_DNA"/>
</dbReference>
<organism evidence="1 2">
    <name type="scientific">Helcobacillus massiliensis</name>
    <dbReference type="NCBI Taxonomy" id="521392"/>
    <lineage>
        <taxon>Bacteria</taxon>
        <taxon>Bacillati</taxon>
        <taxon>Actinomycetota</taxon>
        <taxon>Actinomycetes</taxon>
        <taxon>Micrococcales</taxon>
        <taxon>Dermabacteraceae</taxon>
        <taxon>Helcobacillus</taxon>
    </lineage>
</organism>
<dbReference type="RefSeq" id="WP_183373846.1">
    <property type="nucleotide sequence ID" value="NZ_CBCSFZ010000010.1"/>
</dbReference>
<name>A0A839QTA5_9MICO</name>
<sequence>MNSDSPADLTEREAGLAASLLEVFRFAFSGPQAPPAGATASRWMLLRTGMIAEDHPQLAELMDPEDLAAGDDDPEHLTPIEMGADQLDPVAELQEATWPEDLAGGAVHAVIDAAPRADGDRRDDSAPAQTAVVVGALLNGETWCVVRAVENGRVIADSPTRMGRRLIPALVDALQASLGLAPAQD</sequence>
<reference evidence="1 2" key="1">
    <citation type="submission" date="2020-08" db="EMBL/GenBank/DDBJ databases">
        <title>Sequencing the genomes of 1000 actinobacteria strains.</title>
        <authorList>
            <person name="Klenk H.-P."/>
        </authorList>
    </citation>
    <scope>NUCLEOTIDE SEQUENCE [LARGE SCALE GENOMIC DNA]</scope>
    <source>
        <strain evidence="1 2">DSM 23040</strain>
    </source>
</reference>
<accession>A0A839QTA5</accession>
<evidence type="ECO:0000313" key="1">
    <source>
        <dbReference type="EMBL" id="MBB3022079.1"/>
    </source>
</evidence>
<gene>
    <name evidence="1" type="ORF">FHX50_000327</name>
</gene>
<dbReference type="Proteomes" id="UP000568050">
    <property type="component" value="Unassembled WGS sequence"/>
</dbReference>
<dbReference type="AlphaFoldDB" id="A0A839QTA5"/>
<evidence type="ECO:0000313" key="2">
    <source>
        <dbReference type="Proteomes" id="UP000568050"/>
    </source>
</evidence>
<proteinExistence type="predicted"/>
<comment type="caution">
    <text evidence="1">The sequence shown here is derived from an EMBL/GenBank/DDBJ whole genome shotgun (WGS) entry which is preliminary data.</text>
</comment>
<keyword evidence="2" id="KW-1185">Reference proteome</keyword>
<protein>
    <submittedName>
        <fullName evidence="1">Uncharacterized protein</fullName>
    </submittedName>
</protein>